<feature type="coiled-coil region" evidence="1">
    <location>
        <begin position="20"/>
        <end position="47"/>
    </location>
</feature>
<organism evidence="2 3">
    <name type="scientific">Ophiobolus disseminans</name>
    <dbReference type="NCBI Taxonomy" id="1469910"/>
    <lineage>
        <taxon>Eukaryota</taxon>
        <taxon>Fungi</taxon>
        <taxon>Dikarya</taxon>
        <taxon>Ascomycota</taxon>
        <taxon>Pezizomycotina</taxon>
        <taxon>Dothideomycetes</taxon>
        <taxon>Pleosporomycetidae</taxon>
        <taxon>Pleosporales</taxon>
        <taxon>Pleosporineae</taxon>
        <taxon>Phaeosphaeriaceae</taxon>
        <taxon>Ophiobolus</taxon>
    </lineage>
</organism>
<dbReference type="AlphaFoldDB" id="A0A6A6ZKV8"/>
<reference evidence="2" key="1">
    <citation type="journal article" date="2020" name="Stud. Mycol.">
        <title>101 Dothideomycetes genomes: a test case for predicting lifestyles and emergence of pathogens.</title>
        <authorList>
            <person name="Haridas S."/>
            <person name="Albert R."/>
            <person name="Binder M."/>
            <person name="Bloem J."/>
            <person name="Labutti K."/>
            <person name="Salamov A."/>
            <person name="Andreopoulos B."/>
            <person name="Baker S."/>
            <person name="Barry K."/>
            <person name="Bills G."/>
            <person name="Bluhm B."/>
            <person name="Cannon C."/>
            <person name="Castanera R."/>
            <person name="Culley D."/>
            <person name="Daum C."/>
            <person name="Ezra D."/>
            <person name="Gonzalez J."/>
            <person name="Henrissat B."/>
            <person name="Kuo A."/>
            <person name="Liang C."/>
            <person name="Lipzen A."/>
            <person name="Lutzoni F."/>
            <person name="Magnuson J."/>
            <person name="Mondo S."/>
            <person name="Nolan M."/>
            <person name="Ohm R."/>
            <person name="Pangilinan J."/>
            <person name="Park H.-J."/>
            <person name="Ramirez L."/>
            <person name="Alfaro M."/>
            <person name="Sun H."/>
            <person name="Tritt A."/>
            <person name="Yoshinaga Y."/>
            <person name="Zwiers L.-H."/>
            <person name="Turgeon B."/>
            <person name="Goodwin S."/>
            <person name="Spatafora J."/>
            <person name="Crous P."/>
            <person name="Grigoriev I."/>
        </authorList>
    </citation>
    <scope>NUCLEOTIDE SEQUENCE</scope>
    <source>
        <strain evidence="2">CBS 113818</strain>
    </source>
</reference>
<accession>A0A6A6ZKV8</accession>
<evidence type="ECO:0000256" key="1">
    <source>
        <dbReference type="SAM" id="Coils"/>
    </source>
</evidence>
<proteinExistence type="predicted"/>
<dbReference type="Proteomes" id="UP000799424">
    <property type="component" value="Unassembled WGS sequence"/>
</dbReference>
<evidence type="ECO:0000313" key="3">
    <source>
        <dbReference type="Proteomes" id="UP000799424"/>
    </source>
</evidence>
<name>A0A6A6ZKV8_9PLEO</name>
<evidence type="ECO:0000313" key="2">
    <source>
        <dbReference type="EMBL" id="KAF2820984.1"/>
    </source>
</evidence>
<dbReference type="EMBL" id="MU006238">
    <property type="protein sequence ID" value="KAF2820984.1"/>
    <property type="molecule type" value="Genomic_DNA"/>
</dbReference>
<keyword evidence="1" id="KW-0175">Coiled coil</keyword>
<protein>
    <submittedName>
        <fullName evidence="2">Uncharacterized protein</fullName>
    </submittedName>
</protein>
<keyword evidence="3" id="KW-1185">Reference proteome</keyword>
<gene>
    <name evidence="2" type="ORF">CC86DRAFT_107123</name>
</gene>
<sequence length="73" mass="8686">MAGHHNRPQTNDHRISAGRLQRWQSELEEVHEMRRAIERDLEDIQKRSQKIKTITNSMQNEIKAKLREQGIRG</sequence>